<evidence type="ECO:0000256" key="1">
    <source>
        <dbReference type="ARBA" id="ARBA00010928"/>
    </source>
</evidence>
<dbReference type="Gene3D" id="3.30.360.10">
    <property type="entry name" value="Dihydrodipicolinate Reductase, domain 2"/>
    <property type="match status" value="1"/>
</dbReference>
<dbReference type="Pfam" id="PF01408">
    <property type="entry name" value="GFO_IDH_MocA"/>
    <property type="match status" value="1"/>
</dbReference>
<gene>
    <name evidence="4" type="ORF">Atai01_72560</name>
</gene>
<dbReference type="InterPro" id="IPR000683">
    <property type="entry name" value="Gfo/Idh/MocA-like_OxRdtase_N"/>
</dbReference>
<evidence type="ECO:0000313" key="5">
    <source>
        <dbReference type="Proteomes" id="UP001165136"/>
    </source>
</evidence>
<feature type="domain" description="Gfo/Idh/MocA-like oxidoreductase C-terminal" evidence="3">
    <location>
        <begin position="175"/>
        <end position="338"/>
    </location>
</feature>
<evidence type="ECO:0000259" key="3">
    <source>
        <dbReference type="Pfam" id="PF02894"/>
    </source>
</evidence>
<protein>
    <submittedName>
        <fullName evidence="4">Oxidoreductase</fullName>
    </submittedName>
</protein>
<dbReference type="InterPro" id="IPR051450">
    <property type="entry name" value="Gfo/Idh/MocA_Oxidoreductases"/>
</dbReference>
<feature type="domain" description="Gfo/Idh/MocA-like oxidoreductase N-terminal" evidence="2">
    <location>
        <begin position="5"/>
        <end position="122"/>
    </location>
</feature>
<dbReference type="InterPro" id="IPR004104">
    <property type="entry name" value="Gfo/Idh/MocA-like_OxRdtase_C"/>
</dbReference>
<proteinExistence type="inferred from homology"/>
<reference evidence="4" key="1">
    <citation type="submission" date="2023-03" db="EMBL/GenBank/DDBJ databases">
        <title>Amycolatopsis taiwanensis NBRC 103393.</title>
        <authorList>
            <person name="Ichikawa N."/>
            <person name="Sato H."/>
            <person name="Tonouchi N."/>
        </authorList>
    </citation>
    <scope>NUCLEOTIDE SEQUENCE</scope>
    <source>
        <strain evidence="4">NBRC 103393</strain>
    </source>
</reference>
<dbReference type="PANTHER" id="PTHR43377:SF1">
    <property type="entry name" value="BILIVERDIN REDUCTASE A"/>
    <property type="match status" value="1"/>
</dbReference>
<dbReference type="SUPFAM" id="SSF55347">
    <property type="entry name" value="Glyceraldehyde-3-phosphate dehydrogenase-like, C-terminal domain"/>
    <property type="match status" value="1"/>
</dbReference>
<name>A0A9W6RAN9_9PSEU</name>
<sequence>MTGALRVGVVGAGIMGTGNAQVLDSLAGSEVAAITSRTRADAEKLAGGLSGQPVVFDDYDQLITSGAVDAVVVTTPDHLHADVVVKAAAAGLHVLVEKPFTTSVADADRCVQAVREAGVVAMCIFNHRWIPAYAQAKDLIAGLGAPAVGYARKDDTIYVPTEMLSWAQQTTCAWFLSSHDIDLVTWLFDDEIEQVFATARYGKLSSLGIDTPDAIQIQARFRRGAVATFESAWIYPNTFPTMVDSYVTLICDDGAIQLDRQQENIVLATDREVSFPRNMLQRVVHGVRAGAYTDAIAHFVHCANTGTEPLITVESSRHVTAVLEAAHASIDQGRPVAVAGVAR</sequence>
<dbReference type="Proteomes" id="UP001165136">
    <property type="component" value="Unassembled WGS sequence"/>
</dbReference>
<dbReference type="Pfam" id="PF02894">
    <property type="entry name" value="GFO_IDH_MocA_C"/>
    <property type="match status" value="1"/>
</dbReference>
<dbReference type="SUPFAM" id="SSF51735">
    <property type="entry name" value="NAD(P)-binding Rossmann-fold domains"/>
    <property type="match status" value="1"/>
</dbReference>
<dbReference type="AlphaFoldDB" id="A0A9W6RAN9"/>
<organism evidence="4 5">
    <name type="scientific">Amycolatopsis taiwanensis</name>
    <dbReference type="NCBI Taxonomy" id="342230"/>
    <lineage>
        <taxon>Bacteria</taxon>
        <taxon>Bacillati</taxon>
        <taxon>Actinomycetota</taxon>
        <taxon>Actinomycetes</taxon>
        <taxon>Pseudonocardiales</taxon>
        <taxon>Pseudonocardiaceae</taxon>
        <taxon>Amycolatopsis</taxon>
    </lineage>
</organism>
<dbReference type="GO" id="GO:0000166">
    <property type="term" value="F:nucleotide binding"/>
    <property type="evidence" value="ECO:0007669"/>
    <property type="project" value="InterPro"/>
</dbReference>
<dbReference type="EMBL" id="BSTI01000025">
    <property type="protein sequence ID" value="GLY70637.1"/>
    <property type="molecule type" value="Genomic_DNA"/>
</dbReference>
<accession>A0A9W6RAN9</accession>
<comment type="similarity">
    <text evidence="1">Belongs to the Gfo/Idh/MocA family.</text>
</comment>
<evidence type="ECO:0000259" key="2">
    <source>
        <dbReference type="Pfam" id="PF01408"/>
    </source>
</evidence>
<dbReference type="InterPro" id="IPR036291">
    <property type="entry name" value="NAD(P)-bd_dom_sf"/>
</dbReference>
<evidence type="ECO:0000313" key="4">
    <source>
        <dbReference type="EMBL" id="GLY70637.1"/>
    </source>
</evidence>
<keyword evidence="5" id="KW-1185">Reference proteome</keyword>
<dbReference type="RefSeq" id="WP_285489813.1">
    <property type="nucleotide sequence ID" value="NZ_BSTI01000025.1"/>
</dbReference>
<comment type="caution">
    <text evidence="4">The sequence shown here is derived from an EMBL/GenBank/DDBJ whole genome shotgun (WGS) entry which is preliminary data.</text>
</comment>
<dbReference type="PANTHER" id="PTHR43377">
    <property type="entry name" value="BILIVERDIN REDUCTASE A"/>
    <property type="match status" value="1"/>
</dbReference>
<dbReference type="Gene3D" id="3.40.50.720">
    <property type="entry name" value="NAD(P)-binding Rossmann-like Domain"/>
    <property type="match status" value="1"/>
</dbReference>